<dbReference type="NCBIfam" id="TIGR00350">
    <property type="entry name" value="lytR_cpsA_psr"/>
    <property type="match status" value="1"/>
</dbReference>
<reference evidence="8" key="1">
    <citation type="journal article" date="2019" name="Int. J. Syst. Evol. Microbiol.">
        <title>The Global Catalogue of Microorganisms (GCM) 10K type strain sequencing project: providing services to taxonomists for standard genome sequencing and annotation.</title>
        <authorList>
            <consortium name="The Broad Institute Genomics Platform"/>
            <consortium name="The Broad Institute Genome Sequencing Center for Infectious Disease"/>
            <person name="Wu L."/>
            <person name="Ma J."/>
        </authorList>
    </citation>
    <scope>NUCLEOTIDE SEQUENCE [LARGE SCALE GENOMIC DNA]</scope>
    <source>
        <strain evidence="8">JCM 30234</strain>
    </source>
</reference>
<dbReference type="Gene3D" id="3.40.630.190">
    <property type="entry name" value="LCP protein"/>
    <property type="match status" value="1"/>
</dbReference>
<proteinExistence type="inferred from homology"/>
<evidence type="ECO:0000256" key="5">
    <source>
        <dbReference type="SAM" id="MobiDB-lite"/>
    </source>
</evidence>
<comment type="caution">
    <text evidence="7">The sequence shown here is derived from an EMBL/GenBank/DDBJ whole genome shotgun (WGS) entry which is preliminary data.</text>
</comment>
<keyword evidence="8" id="KW-1185">Reference proteome</keyword>
<keyword evidence="3" id="KW-0735">Signal-anchor</keyword>
<dbReference type="InterPro" id="IPR050922">
    <property type="entry name" value="LytR/CpsA/Psr_CW_biosynth"/>
</dbReference>
<evidence type="ECO:0000256" key="1">
    <source>
        <dbReference type="ARBA" id="ARBA00006068"/>
    </source>
</evidence>
<dbReference type="EMBL" id="JBHTGR010000015">
    <property type="protein sequence ID" value="MFC7747146.1"/>
    <property type="molecule type" value="Genomic_DNA"/>
</dbReference>
<protein>
    <submittedName>
        <fullName evidence="7">LCP family protein</fullName>
    </submittedName>
</protein>
<comment type="similarity">
    <text evidence="1">Belongs to the LytR/CpsA/Psr (LCP) family.</text>
</comment>
<feature type="domain" description="Cell envelope-related transcriptional attenuator" evidence="6">
    <location>
        <begin position="91"/>
        <end position="238"/>
    </location>
</feature>
<evidence type="ECO:0000313" key="7">
    <source>
        <dbReference type="EMBL" id="MFC7747146.1"/>
    </source>
</evidence>
<evidence type="ECO:0000259" key="6">
    <source>
        <dbReference type="Pfam" id="PF03816"/>
    </source>
</evidence>
<dbReference type="InterPro" id="IPR004474">
    <property type="entry name" value="LytR_CpsA_psr"/>
</dbReference>
<accession>A0ABW2UVQ4</accession>
<feature type="compositionally biased region" description="Polar residues" evidence="5">
    <location>
        <begin position="338"/>
        <end position="348"/>
    </location>
</feature>
<dbReference type="PANTHER" id="PTHR33392">
    <property type="entry name" value="POLYISOPRENYL-TEICHOIC ACID--PEPTIDOGLYCAN TEICHOIC ACID TRANSFERASE TAGU"/>
    <property type="match status" value="1"/>
</dbReference>
<dbReference type="Proteomes" id="UP001596620">
    <property type="component" value="Unassembled WGS sequence"/>
</dbReference>
<gene>
    <name evidence="7" type="ORF">ACFQU8_07840</name>
</gene>
<sequence length="355" mass="40110">MRHRHKQKRLTKKRLFLILLIPLVVIASGTIVYGMHLMNKAEGTVDDSHQAIDRDHQSSLRDIDVNPVDNNVSILLIGVDNSDERDFENVRSDALMLATFNKEQQNIKLLTIPRDTYTYVPATGYNTKINHAHANGGPSAAVEAVENFMNVPVDYYMEVDFDAFIDTVNTLGGIEYEVPYEINELDADDESNAIHLEPGEQKLNGEETLALARTRKYDNDFKRSERQRAILRTIMDKTTSFSSITNISNLIESVGDNMTTNMYFSDMKAFARYGLNQDVSMESLTLDGEGGYMDDGYWYYQVNEASRAAVAKELRDHLDVSMPDGDVTQNDKPVKTPDNAQEEGQQPQESRHDPA</sequence>
<dbReference type="RefSeq" id="WP_382358665.1">
    <property type="nucleotide sequence ID" value="NZ_JBHTGR010000015.1"/>
</dbReference>
<evidence type="ECO:0000313" key="8">
    <source>
        <dbReference type="Proteomes" id="UP001596620"/>
    </source>
</evidence>
<evidence type="ECO:0000256" key="2">
    <source>
        <dbReference type="ARBA" id="ARBA00022692"/>
    </source>
</evidence>
<keyword evidence="4" id="KW-0472">Membrane</keyword>
<keyword evidence="2" id="KW-0812">Transmembrane</keyword>
<dbReference type="Pfam" id="PF03816">
    <property type="entry name" value="LytR_cpsA_psr"/>
    <property type="match status" value="1"/>
</dbReference>
<feature type="region of interest" description="Disordered" evidence="5">
    <location>
        <begin position="319"/>
        <end position="355"/>
    </location>
</feature>
<name>A0ABW2UVQ4_9BACI</name>
<organism evidence="7 8">
    <name type="scientific">Lentibacillus kimchii</name>
    <dbReference type="NCBI Taxonomy" id="1542911"/>
    <lineage>
        <taxon>Bacteria</taxon>
        <taxon>Bacillati</taxon>
        <taxon>Bacillota</taxon>
        <taxon>Bacilli</taxon>
        <taxon>Bacillales</taxon>
        <taxon>Bacillaceae</taxon>
        <taxon>Lentibacillus</taxon>
    </lineage>
</organism>
<keyword evidence="4" id="KW-1133">Transmembrane helix</keyword>
<dbReference type="PANTHER" id="PTHR33392:SF3">
    <property type="entry name" value="POLYISOPRENYL-TEICHOIC ACID--PEPTIDOGLYCAN TEICHOIC ACID TRANSFERASE TAGT"/>
    <property type="match status" value="1"/>
</dbReference>
<evidence type="ECO:0000256" key="3">
    <source>
        <dbReference type="ARBA" id="ARBA00022968"/>
    </source>
</evidence>
<evidence type="ECO:0000256" key="4">
    <source>
        <dbReference type="ARBA" id="ARBA00022989"/>
    </source>
</evidence>